<evidence type="ECO:0000313" key="4">
    <source>
        <dbReference type="EMBL" id="KAF2651241.1"/>
    </source>
</evidence>
<evidence type="ECO:0000313" key="5">
    <source>
        <dbReference type="Proteomes" id="UP000799324"/>
    </source>
</evidence>
<dbReference type="Proteomes" id="UP000799324">
    <property type="component" value="Unassembled WGS sequence"/>
</dbReference>
<keyword evidence="5" id="KW-1185">Reference proteome</keyword>
<dbReference type="EMBL" id="MU004431">
    <property type="protein sequence ID" value="KAF2651241.1"/>
    <property type="molecule type" value="Genomic_DNA"/>
</dbReference>
<gene>
    <name evidence="4" type="ORF">K491DRAFT_682340</name>
</gene>
<dbReference type="InterPro" id="IPR051165">
    <property type="entry name" value="Multifunctional_ANK_Repeat"/>
</dbReference>
<dbReference type="Pfam" id="PF12796">
    <property type="entry name" value="Ank_2"/>
    <property type="match status" value="1"/>
</dbReference>
<dbReference type="PANTHER" id="PTHR24123:SF33">
    <property type="entry name" value="PROTEIN HOS4"/>
    <property type="match status" value="1"/>
</dbReference>
<reference evidence="4" key="1">
    <citation type="journal article" date="2020" name="Stud. Mycol.">
        <title>101 Dothideomycetes genomes: a test case for predicting lifestyles and emergence of pathogens.</title>
        <authorList>
            <person name="Haridas S."/>
            <person name="Albert R."/>
            <person name="Binder M."/>
            <person name="Bloem J."/>
            <person name="Labutti K."/>
            <person name="Salamov A."/>
            <person name="Andreopoulos B."/>
            <person name="Baker S."/>
            <person name="Barry K."/>
            <person name="Bills G."/>
            <person name="Bluhm B."/>
            <person name="Cannon C."/>
            <person name="Castanera R."/>
            <person name="Culley D."/>
            <person name="Daum C."/>
            <person name="Ezra D."/>
            <person name="Gonzalez J."/>
            <person name="Henrissat B."/>
            <person name="Kuo A."/>
            <person name="Liang C."/>
            <person name="Lipzen A."/>
            <person name="Lutzoni F."/>
            <person name="Magnuson J."/>
            <person name="Mondo S."/>
            <person name="Nolan M."/>
            <person name="Ohm R."/>
            <person name="Pangilinan J."/>
            <person name="Park H.-J."/>
            <person name="Ramirez L."/>
            <person name="Alfaro M."/>
            <person name="Sun H."/>
            <person name="Tritt A."/>
            <person name="Yoshinaga Y."/>
            <person name="Zwiers L.-H."/>
            <person name="Turgeon B."/>
            <person name="Goodwin S."/>
            <person name="Spatafora J."/>
            <person name="Crous P."/>
            <person name="Grigoriev I."/>
        </authorList>
    </citation>
    <scope>NUCLEOTIDE SEQUENCE</scope>
    <source>
        <strain evidence="4">CBS 122681</strain>
    </source>
</reference>
<dbReference type="AlphaFoldDB" id="A0A6A6SW72"/>
<dbReference type="Gene3D" id="1.25.40.20">
    <property type="entry name" value="Ankyrin repeat-containing domain"/>
    <property type="match status" value="1"/>
</dbReference>
<sequence length="610" mass="69671">MSSRKSMLLDLPTELFTPIILDVIGEVGLAEAWKLRRVCKTFRGYIEDEILTNTPMSAFKDNDGTSRIVSDNVRQCLIKRCLSVKLSLEANAFPYFLVQLVEKLLQYFPPENWGDIDWADDIREAYIIDLIDMILSNNDGKHLFGSSFKRHLEWSFVECSWQFRYNMATSPLREIDLMVAACAVGNAPAVKYFLKVSRAMSLKSGRLLFDQFTQNTFLHRLPLEAAVANSKLDIVALLLDHFKLILEKNPSWYSRDRTYRSISIHDGDGDKIFMQVADAIDKAIVQRKAKELRLLLEFEFENYSDSQYRVSQLVESTVNARSLELLKVVCSFKNEEYNPHNCEHWWEPLCLSTEYDIIRYLLENQIVTVGVHTPWYRGTVTPLHWVAQSGQGETAKILVEHGADINCRNAVRVSWTATPLKTAAYFGNIGVARTLIELGANVYYGSPLTAVFNCKRRARHTQEVYEMTRLLLDHGTPVNQRVAWDVELNAMHEVSSGMRWVEGKTSPDLVMGIIAGAAALKAKVPRRHIPKTDFQMSAMDARKLIVDGNLEWSVSCNKIVARCWPNLFFTSRVLRKVVKGSLKKSIPAQHRKQMVAVARNVLSWLEGRRN</sequence>
<keyword evidence="2 3" id="KW-0040">ANK repeat</keyword>
<dbReference type="InterPro" id="IPR036770">
    <property type="entry name" value="Ankyrin_rpt-contain_sf"/>
</dbReference>
<dbReference type="PROSITE" id="PS50088">
    <property type="entry name" value="ANK_REPEAT"/>
    <property type="match status" value="1"/>
</dbReference>
<dbReference type="SMART" id="SM00248">
    <property type="entry name" value="ANK"/>
    <property type="match status" value="4"/>
</dbReference>
<evidence type="ECO:0000256" key="3">
    <source>
        <dbReference type="PROSITE-ProRule" id="PRU00023"/>
    </source>
</evidence>
<evidence type="ECO:0000256" key="2">
    <source>
        <dbReference type="ARBA" id="ARBA00023043"/>
    </source>
</evidence>
<proteinExistence type="predicted"/>
<dbReference type="InterPro" id="IPR002110">
    <property type="entry name" value="Ankyrin_rpt"/>
</dbReference>
<feature type="repeat" description="ANK" evidence="3">
    <location>
        <begin position="378"/>
        <end position="410"/>
    </location>
</feature>
<dbReference type="PROSITE" id="PS50297">
    <property type="entry name" value="ANK_REP_REGION"/>
    <property type="match status" value="1"/>
</dbReference>
<keyword evidence="1" id="KW-0677">Repeat</keyword>
<evidence type="ECO:0000256" key="1">
    <source>
        <dbReference type="ARBA" id="ARBA00022737"/>
    </source>
</evidence>
<accession>A0A6A6SW72</accession>
<dbReference type="OrthoDB" id="341259at2759"/>
<protein>
    <submittedName>
        <fullName evidence="4">Ankyrin</fullName>
    </submittedName>
</protein>
<dbReference type="SUPFAM" id="SSF48403">
    <property type="entry name" value="Ankyrin repeat"/>
    <property type="match status" value="1"/>
</dbReference>
<organism evidence="4 5">
    <name type="scientific">Lophiostoma macrostomum CBS 122681</name>
    <dbReference type="NCBI Taxonomy" id="1314788"/>
    <lineage>
        <taxon>Eukaryota</taxon>
        <taxon>Fungi</taxon>
        <taxon>Dikarya</taxon>
        <taxon>Ascomycota</taxon>
        <taxon>Pezizomycotina</taxon>
        <taxon>Dothideomycetes</taxon>
        <taxon>Pleosporomycetidae</taxon>
        <taxon>Pleosporales</taxon>
        <taxon>Lophiostomataceae</taxon>
        <taxon>Lophiostoma</taxon>
    </lineage>
</organism>
<name>A0A6A6SW72_9PLEO</name>
<dbReference type="PANTHER" id="PTHR24123">
    <property type="entry name" value="ANKYRIN REPEAT-CONTAINING"/>
    <property type="match status" value="1"/>
</dbReference>